<feature type="domain" description="YknX-like beta-barrel" evidence="5">
    <location>
        <begin position="304"/>
        <end position="390"/>
    </location>
</feature>
<dbReference type="PANTHER" id="PTHR32347">
    <property type="entry name" value="EFFLUX SYSTEM COMPONENT YKNX-RELATED"/>
    <property type="match status" value="1"/>
</dbReference>
<dbReference type="Gene3D" id="1.10.287.470">
    <property type="entry name" value="Helix hairpin bin"/>
    <property type="match status" value="2"/>
</dbReference>
<protein>
    <submittedName>
        <fullName evidence="6">HlyD family efflux transporter periplasmic adaptor subunit</fullName>
    </submittedName>
</protein>
<dbReference type="Pfam" id="PF25973">
    <property type="entry name" value="BSH_CzcB"/>
    <property type="match status" value="1"/>
</dbReference>
<keyword evidence="3" id="KW-0812">Transmembrane</keyword>
<dbReference type="SUPFAM" id="SSF111369">
    <property type="entry name" value="HlyD-like secretion proteins"/>
    <property type="match status" value="2"/>
</dbReference>
<evidence type="ECO:0000256" key="2">
    <source>
        <dbReference type="ARBA" id="ARBA00023054"/>
    </source>
</evidence>
<evidence type="ECO:0000256" key="3">
    <source>
        <dbReference type="SAM" id="Phobius"/>
    </source>
</evidence>
<proteinExistence type="predicted"/>
<accession>A0A923E8R2</accession>
<dbReference type="RefSeq" id="WP_173680220.1">
    <property type="nucleotide sequence ID" value="NZ_JAAZWO010000003.1"/>
</dbReference>
<keyword evidence="7" id="KW-1185">Reference proteome</keyword>
<dbReference type="InterPro" id="IPR050465">
    <property type="entry name" value="UPF0194_transport"/>
</dbReference>
<dbReference type="Pfam" id="PF25990">
    <property type="entry name" value="Beta-barrel_YknX"/>
    <property type="match status" value="1"/>
</dbReference>
<dbReference type="Gene3D" id="2.40.50.100">
    <property type="match status" value="1"/>
</dbReference>
<dbReference type="Proteomes" id="UP000563151">
    <property type="component" value="Unassembled WGS sequence"/>
</dbReference>
<reference evidence="6 7" key="1">
    <citation type="submission" date="2020-04" db="EMBL/GenBank/DDBJ databases">
        <title>Genomic insights into acetone-butanol-ethanol (ABE) fermentation by sequencing solventogenic clostridia strains.</title>
        <authorList>
            <person name="Brown S."/>
        </authorList>
    </citation>
    <scope>NUCLEOTIDE SEQUENCE [LARGE SCALE GENOMIC DNA]</scope>
    <source>
        <strain evidence="6 7">DJ011</strain>
    </source>
</reference>
<dbReference type="InterPro" id="IPR058647">
    <property type="entry name" value="BSH_CzcB-like"/>
</dbReference>
<feature type="transmembrane region" description="Helical" evidence="3">
    <location>
        <begin position="32"/>
        <end position="49"/>
    </location>
</feature>
<comment type="caution">
    <text evidence="6">The sequence shown here is derived from an EMBL/GenBank/DDBJ whole genome shotgun (WGS) entry which is preliminary data.</text>
</comment>
<name>A0A923E8R2_CLOTT</name>
<comment type="subcellular location">
    <subcellularLocation>
        <location evidence="1">Cell envelope</location>
    </subcellularLocation>
</comment>
<sequence>MKELIKKKWNNNDTTISNCKEKRFHIKFNNKLIGVLILIIAVGVGFRIANSVLANEALKEDKYTVLKSGKNINKINVKGEVKSENTTNVYSNVTLTIKEVKVELGDKVKANDILAVLDTSKLQDQIKQLEATIVSADASNSIALDKAKAVYDSALALGSDEKNGDIKNAEVALKAAKLDFENKKRIYENNKELFNYGGVSRQDLKEYEISYENAKNTFDKCTVALNNIKTKVQLDLTTAKNNYDLARAKYKDNSQYITLENLKKDLNNAVIKSPVNGIISVKNASVGNLSSGVLFEIKDSNNITVNVNIKEVDIGKIKKGQKVEIRTDSTGTDIIQGEVISVQPIAKVDDKNLLNLNDDSNDKEAEFEAKIKINDKDHKLKIGMKAKVNIMLSEKKGVYTVPAESIINDKDNNDCLYIADKQGKDYIVKQIPITKGTETDLNVEILGQDLKDGIIVLNNPSDYEIGSRVKINGR</sequence>
<gene>
    <name evidence="6" type="ORF">HGG79_03235</name>
</gene>
<keyword evidence="2" id="KW-0175">Coiled coil</keyword>
<dbReference type="Gene3D" id="2.40.30.170">
    <property type="match status" value="1"/>
</dbReference>
<feature type="domain" description="CzcB-like barrel-sandwich hybrid" evidence="4">
    <location>
        <begin position="86"/>
        <end position="288"/>
    </location>
</feature>
<evidence type="ECO:0000259" key="4">
    <source>
        <dbReference type="Pfam" id="PF25973"/>
    </source>
</evidence>
<dbReference type="PANTHER" id="PTHR32347:SF14">
    <property type="entry name" value="EFFLUX SYSTEM COMPONENT YKNX-RELATED"/>
    <property type="match status" value="1"/>
</dbReference>
<dbReference type="InterPro" id="IPR058636">
    <property type="entry name" value="Beta-barrel_YknX"/>
</dbReference>
<evidence type="ECO:0000313" key="7">
    <source>
        <dbReference type="Proteomes" id="UP000563151"/>
    </source>
</evidence>
<dbReference type="AlphaFoldDB" id="A0A923E8R2"/>
<evidence type="ECO:0000259" key="5">
    <source>
        <dbReference type="Pfam" id="PF25990"/>
    </source>
</evidence>
<keyword evidence="3" id="KW-1133">Transmembrane helix</keyword>
<dbReference type="PRINTS" id="PR01490">
    <property type="entry name" value="RTXTOXIND"/>
</dbReference>
<organism evidence="6 7">
    <name type="scientific">Clostridium tetanomorphum</name>
    <dbReference type="NCBI Taxonomy" id="1553"/>
    <lineage>
        <taxon>Bacteria</taxon>
        <taxon>Bacillati</taxon>
        <taxon>Bacillota</taxon>
        <taxon>Clostridia</taxon>
        <taxon>Eubacteriales</taxon>
        <taxon>Clostridiaceae</taxon>
        <taxon>Clostridium</taxon>
    </lineage>
</organism>
<evidence type="ECO:0000256" key="1">
    <source>
        <dbReference type="ARBA" id="ARBA00004196"/>
    </source>
</evidence>
<evidence type="ECO:0000313" key="6">
    <source>
        <dbReference type="EMBL" id="MBC2396796.1"/>
    </source>
</evidence>
<dbReference type="EMBL" id="JAAZWO010000003">
    <property type="protein sequence ID" value="MBC2396796.1"/>
    <property type="molecule type" value="Genomic_DNA"/>
</dbReference>
<keyword evidence="3" id="KW-0472">Membrane</keyword>
<dbReference type="GO" id="GO:0030313">
    <property type="term" value="C:cell envelope"/>
    <property type="evidence" value="ECO:0007669"/>
    <property type="project" value="UniProtKB-SubCell"/>
</dbReference>